<organism evidence="1 2">
    <name type="scientific">Marinobacter persicus</name>
    <dbReference type="NCBI Taxonomy" id="930118"/>
    <lineage>
        <taxon>Bacteria</taxon>
        <taxon>Pseudomonadati</taxon>
        <taxon>Pseudomonadota</taxon>
        <taxon>Gammaproteobacteria</taxon>
        <taxon>Pseudomonadales</taxon>
        <taxon>Marinobacteraceae</taxon>
        <taxon>Marinobacter</taxon>
    </lineage>
</organism>
<dbReference type="AlphaFoldDB" id="A0A1I3XUY6"/>
<gene>
    <name evidence="1" type="ORF">SAMN05216429_112126</name>
</gene>
<reference evidence="1 2" key="1">
    <citation type="submission" date="2016-10" db="EMBL/GenBank/DDBJ databases">
        <authorList>
            <person name="de Groot N.N."/>
        </authorList>
    </citation>
    <scope>NUCLEOTIDE SEQUENCE [LARGE SCALE GENOMIC DNA]</scope>
    <source>
        <strain evidence="1 2">IBRC-M 10445</strain>
    </source>
</reference>
<protein>
    <submittedName>
        <fullName evidence="1">Uncharacterized protein</fullName>
    </submittedName>
</protein>
<proteinExistence type="predicted"/>
<dbReference type="RefSeq" id="WP_091706378.1">
    <property type="nucleotide sequence ID" value="NZ_BMYN01000008.1"/>
</dbReference>
<accession>A0A1I3XUY6</accession>
<sequence>MNKKQLQSLALRGIDALGFTLDDLGLTSRFNRHQIAATIMLWHWRWQGEKDRLSIRARRWQRCAEPVLKKFPGIGGRT</sequence>
<evidence type="ECO:0000313" key="1">
    <source>
        <dbReference type="EMBL" id="SFK22816.1"/>
    </source>
</evidence>
<evidence type="ECO:0000313" key="2">
    <source>
        <dbReference type="Proteomes" id="UP000199445"/>
    </source>
</evidence>
<dbReference type="Proteomes" id="UP000199445">
    <property type="component" value="Unassembled WGS sequence"/>
</dbReference>
<keyword evidence="2" id="KW-1185">Reference proteome</keyword>
<dbReference type="OrthoDB" id="6199196at2"/>
<name>A0A1I3XUY6_9GAMM</name>
<dbReference type="EMBL" id="FOSC01000012">
    <property type="protein sequence ID" value="SFK22816.1"/>
    <property type="molecule type" value="Genomic_DNA"/>
</dbReference>